<comment type="caution">
    <text evidence="8">The sequence shown here is derived from an EMBL/GenBank/DDBJ whole genome shotgun (WGS) entry which is preliminary data.</text>
</comment>
<protein>
    <submittedName>
        <fullName evidence="8">Addiction module toxin, HicA family</fullName>
    </submittedName>
</protein>
<evidence type="ECO:0000256" key="3">
    <source>
        <dbReference type="ARBA" id="ARBA00022722"/>
    </source>
</evidence>
<gene>
    <name evidence="8" type="ORF">DM484_18005</name>
</gene>
<keyword evidence="6" id="KW-0694">RNA-binding</keyword>
<accession>A0A2W4QVD9</accession>
<dbReference type="InterPro" id="IPR012933">
    <property type="entry name" value="HicA_mRNA_interferase"/>
</dbReference>
<evidence type="ECO:0000256" key="1">
    <source>
        <dbReference type="ARBA" id="ARBA00006620"/>
    </source>
</evidence>
<dbReference type="InterPro" id="IPR038570">
    <property type="entry name" value="HicA_sf"/>
</dbReference>
<evidence type="ECO:0000256" key="2">
    <source>
        <dbReference type="ARBA" id="ARBA00022649"/>
    </source>
</evidence>
<keyword evidence="3" id="KW-0540">Nuclease</keyword>
<dbReference type="AlphaFoldDB" id="A0A2W4QVD9"/>
<dbReference type="SUPFAM" id="SSF54786">
    <property type="entry name" value="YcfA/nrd intein domain"/>
    <property type="match status" value="1"/>
</dbReference>
<dbReference type="GO" id="GO:0016787">
    <property type="term" value="F:hydrolase activity"/>
    <property type="evidence" value="ECO:0007669"/>
    <property type="project" value="UniProtKB-KW"/>
</dbReference>
<organism evidence="8 9">
    <name type="scientific">Candidatus Methylumidiphilus alinenensis</name>
    <dbReference type="NCBI Taxonomy" id="2202197"/>
    <lineage>
        <taxon>Bacteria</taxon>
        <taxon>Pseudomonadati</taxon>
        <taxon>Pseudomonadota</taxon>
        <taxon>Gammaproteobacteria</taxon>
        <taxon>Methylococcales</taxon>
        <taxon>Candidatus Methylumidiphilus</taxon>
    </lineage>
</organism>
<keyword evidence="7" id="KW-0346">Stress response</keyword>
<dbReference type="Proteomes" id="UP000249396">
    <property type="component" value="Unassembled WGS sequence"/>
</dbReference>
<sequence>MKTGNFIRELTGAGCFLKRHGKKHDIFANPKTGRQAPVPRHPEIQESLCELIRKQLGI</sequence>
<dbReference type="Gene3D" id="3.30.920.30">
    <property type="entry name" value="Hypothetical protein"/>
    <property type="match status" value="1"/>
</dbReference>
<name>A0A2W4QVD9_9GAMM</name>
<evidence type="ECO:0000256" key="5">
    <source>
        <dbReference type="ARBA" id="ARBA00022801"/>
    </source>
</evidence>
<evidence type="ECO:0000256" key="6">
    <source>
        <dbReference type="ARBA" id="ARBA00022884"/>
    </source>
</evidence>
<keyword evidence="5" id="KW-0378">Hydrolase</keyword>
<dbReference type="Pfam" id="PF07927">
    <property type="entry name" value="HicA_toxin"/>
    <property type="match status" value="1"/>
</dbReference>
<comment type="similarity">
    <text evidence="1">Belongs to the HicA mRNA interferase family.</text>
</comment>
<dbReference type="GO" id="GO:0004519">
    <property type="term" value="F:endonuclease activity"/>
    <property type="evidence" value="ECO:0007669"/>
    <property type="project" value="UniProtKB-KW"/>
</dbReference>
<evidence type="ECO:0000313" key="8">
    <source>
        <dbReference type="EMBL" id="PZN75782.1"/>
    </source>
</evidence>
<dbReference type="EMBL" id="QJPH01000377">
    <property type="protein sequence ID" value="PZN75782.1"/>
    <property type="molecule type" value="Genomic_DNA"/>
</dbReference>
<keyword evidence="2" id="KW-1277">Toxin-antitoxin system</keyword>
<reference evidence="8 9" key="1">
    <citation type="journal article" date="2018" name="Aquat. Microb. Ecol.">
        <title>Gammaproteobacterial methanotrophs dominate.</title>
        <authorList>
            <person name="Rissanen A.J."/>
            <person name="Saarenheimo J."/>
            <person name="Tiirola M."/>
            <person name="Peura S."/>
            <person name="Aalto S.L."/>
            <person name="Karvinen A."/>
            <person name="Nykanen H."/>
        </authorList>
    </citation>
    <scope>NUCLEOTIDE SEQUENCE [LARGE SCALE GENOMIC DNA]</scope>
    <source>
        <strain evidence="8">AMbin10</strain>
    </source>
</reference>
<proteinExistence type="inferred from homology"/>
<evidence type="ECO:0000313" key="9">
    <source>
        <dbReference type="Proteomes" id="UP000249396"/>
    </source>
</evidence>
<evidence type="ECO:0000256" key="4">
    <source>
        <dbReference type="ARBA" id="ARBA00022759"/>
    </source>
</evidence>
<dbReference type="GO" id="GO:0003729">
    <property type="term" value="F:mRNA binding"/>
    <property type="evidence" value="ECO:0007669"/>
    <property type="project" value="InterPro"/>
</dbReference>
<keyword evidence="4" id="KW-0255">Endonuclease</keyword>
<evidence type="ECO:0000256" key="7">
    <source>
        <dbReference type="ARBA" id="ARBA00023016"/>
    </source>
</evidence>